<comment type="subcellular location">
    <subcellularLocation>
        <location evidence="1">Cell membrane</location>
        <topology evidence="1">Peripheral membrane protein</topology>
    </subcellularLocation>
</comment>
<dbReference type="Pfam" id="PF13476">
    <property type="entry name" value="AAA_23"/>
    <property type="match status" value="1"/>
</dbReference>
<keyword evidence="4" id="KW-0410">Iron transport</keyword>
<dbReference type="PANTHER" id="PTHR42771">
    <property type="entry name" value="IRON(3+)-HYDROXAMATE IMPORT ATP-BINDING PROTEIN FHUC"/>
    <property type="match status" value="1"/>
</dbReference>
<evidence type="ECO:0000256" key="2">
    <source>
        <dbReference type="ARBA" id="ARBA00022448"/>
    </source>
</evidence>
<keyword evidence="6" id="KW-0406">Ion transport</keyword>
<accession>A0AA94XT56</accession>
<dbReference type="GO" id="GO:0005886">
    <property type="term" value="C:plasma membrane"/>
    <property type="evidence" value="ECO:0007669"/>
    <property type="project" value="UniProtKB-SubCell"/>
</dbReference>
<dbReference type="GO" id="GO:0006302">
    <property type="term" value="P:double-strand break repair"/>
    <property type="evidence" value="ECO:0007669"/>
    <property type="project" value="InterPro"/>
</dbReference>
<organism evidence="9 10">
    <name type="scientific">Glutamicibacter halophytocola</name>
    <dbReference type="NCBI Taxonomy" id="1933880"/>
    <lineage>
        <taxon>Bacteria</taxon>
        <taxon>Bacillati</taxon>
        <taxon>Actinomycetota</taxon>
        <taxon>Actinomycetes</taxon>
        <taxon>Micrococcales</taxon>
        <taxon>Micrococcaceae</taxon>
        <taxon>Glutamicibacter</taxon>
    </lineage>
</organism>
<dbReference type="Proteomes" id="UP001060018">
    <property type="component" value="Chromosome"/>
</dbReference>
<dbReference type="SMART" id="SM00382">
    <property type="entry name" value="AAA"/>
    <property type="match status" value="1"/>
</dbReference>
<evidence type="ECO:0000256" key="4">
    <source>
        <dbReference type="ARBA" id="ARBA00022496"/>
    </source>
</evidence>
<evidence type="ECO:0000259" key="8">
    <source>
        <dbReference type="SMART" id="SM00382"/>
    </source>
</evidence>
<evidence type="ECO:0000256" key="1">
    <source>
        <dbReference type="ARBA" id="ARBA00004202"/>
    </source>
</evidence>
<evidence type="ECO:0000313" key="9">
    <source>
        <dbReference type="EMBL" id="UUX59415.1"/>
    </source>
</evidence>
<dbReference type="InterPro" id="IPR003593">
    <property type="entry name" value="AAA+_ATPase"/>
</dbReference>
<keyword evidence="2" id="KW-0813">Transport</keyword>
<gene>
    <name evidence="9" type="ORF">NUH22_01890</name>
</gene>
<keyword evidence="5" id="KW-0408">Iron</keyword>
<dbReference type="InterPro" id="IPR051535">
    <property type="entry name" value="Siderophore_ABC-ATPase"/>
</dbReference>
<evidence type="ECO:0000313" key="10">
    <source>
        <dbReference type="Proteomes" id="UP001060018"/>
    </source>
</evidence>
<name>A0AA94XT56_9MICC</name>
<dbReference type="SUPFAM" id="SSF52540">
    <property type="entry name" value="P-loop containing nucleoside triphosphate hydrolases"/>
    <property type="match status" value="1"/>
</dbReference>
<evidence type="ECO:0000256" key="5">
    <source>
        <dbReference type="ARBA" id="ARBA00023004"/>
    </source>
</evidence>
<dbReference type="CDD" id="cd00267">
    <property type="entry name" value="ABC_ATPase"/>
    <property type="match status" value="1"/>
</dbReference>
<evidence type="ECO:0000256" key="3">
    <source>
        <dbReference type="ARBA" id="ARBA00022475"/>
    </source>
</evidence>
<keyword evidence="3" id="KW-1003">Cell membrane</keyword>
<dbReference type="Gene3D" id="3.40.50.300">
    <property type="entry name" value="P-loop containing nucleotide triphosphate hydrolases"/>
    <property type="match status" value="1"/>
</dbReference>
<protein>
    <submittedName>
        <fullName evidence="9">AAA family ATPase</fullName>
    </submittedName>
</protein>
<sequence>MEFSQMFMPVRRVEAIDAEALLGNQRWPFVLPPVRQLLHEGLDLGQVTVIVGENGTGKSTLVEALAMAYGMNAEGGSTGAMNTTRTSESELWRQLKLQRGAAASRKGFFLRAETMHNFYTYLEESKFKTKLHERSHGESFLDLVEERIPFIKGLWILDEPESALSLAGCVKLMKLLQTIVDGGSQLLISTHAPILAAFPDARILEAGSWGLRENDFEQLELVRGWHDFLDDPHSYWRRESI</sequence>
<evidence type="ECO:0000256" key="7">
    <source>
        <dbReference type="ARBA" id="ARBA00023136"/>
    </source>
</evidence>
<evidence type="ECO:0000256" key="6">
    <source>
        <dbReference type="ARBA" id="ARBA00023065"/>
    </source>
</evidence>
<dbReference type="EMBL" id="CP102487">
    <property type="protein sequence ID" value="UUX59415.1"/>
    <property type="molecule type" value="Genomic_DNA"/>
</dbReference>
<dbReference type="RefSeq" id="WP_257745835.1">
    <property type="nucleotide sequence ID" value="NZ_CP102487.1"/>
</dbReference>
<feature type="domain" description="AAA+ ATPase" evidence="8">
    <location>
        <begin position="44"/>
        <end position="220"/>
    </location>
</feature>
<keyword evidence="7" id="KW-0472">Membrane</keyword>
<dbReference type="InterPro" id="IPR038729">
    <property type="entry name" value="Rad50/SbcC_AAA"/>
</dbReference>
<dbReference type="AlphaFoldDB" id="A0AA94XT56"/>
<dbReference type="GO" id="GO:0006826">
    <property type="term" value="P:iron ion transport"/>
    <property type="evidence" value="ECO:0007669"/>
    <property type="project" value="UniProtKB-KW"/>
</dbReference>
<dbReference type="InterPro" id="IPR027417">
    <property type="entry name" value="P-loop_NTPase"/>
</dbReference>
<dbReference type="PANTHER" id="PTHR42771:SF2">
    <property type="entry name" value="IRON(3+)-HYDROXAMATE IMPORT ATP-BINDING PROTEIN FHUC"/>
    <property type="match status" value="1"/>
</dbReference>
<dbReference type="GO" id="GO:0016887">
    <property type="term" value="F:ATP hydrolysis activity"/>
    <property type="evidence" value="ECO:0007669"/>
    <property type="project" value="InterPro"/>
</dbReference>
<reference evidence="9" key="1">
    <citation type="journal article" date="2022" name="Pest Manag. Sci.">
        <title>Glutamicibacter halophytocola-mediated host fitness of potato tuber moth on Solanaceae crops.</title>
        <authorList>
            <person name="Wang W."/>
            <person name="Xiao G."/>
            <person name="Du G."/>
            <person name="Chang L."/>
            <person name="Yang Y."/>
            <person name="Ye J."/>
            <person name="Chen B."/>
        </authorList>
    </citation>
    <scope>NUCLEOTIDE SEQUENCE</scope>
    <source>
        <strain evidence="9">S2</strain>
    </source>
</reference>
<proteinExistence type="predicted"/>